<dbReference type="VEuPathDB" id="FungiDB:SPPG_07867"/>
<evidence type="ECO:0000256" key="2">
    <source>
        <dbReference type="SAM" id="MobiDB-lite"/>
    </source>
</evidence>
<feature type="region of interest" description="Disordered" evidence="2">
    <location>
        <begin position="114"/>
        <end position="178"/>
    </location>
</feature>
<dbReference type="STRING" id="645134.A0A0L0H6R3"/>
<dbReference type="GeneID" id="27691053"/>
<dbReference type="RefSeq" id="XP_016604694.1">
    <property type="nucleotide sequence ID" value="XM_016756017.1"/>
</dbReference>
<keyword evidence="4" id="KW-1185">Reference proteome</keyword>
<gene>
    <name evidence="3" type="ORF">SPPG_07867</name>
</gene>
<keyword evidence="1" id="KW-0175">Coiled coil</keyword>
<feature type="coiled-coil region" evidence="1">
    <location>
        <begin position="199"/>
        <end position="258"/>
    </location>
</feature>
<reference evidence="3 4" key="1">
    <citation type="submission" date="2009-08" db="EMBL/GenBank/DDBJ databases">
        <title>The Genome Sequence of Spizellomyces punctatus strain DAOM BR117.</title>
        <authorList>
            <consortium name="The Broad Institute Genome Sequencing Platform"/>
            <person name="Russ C."/>
            <person name="Cuomo C."/>
            <person name="Shea T."/>
            <person name="Young S.K."/>
            <person name="Zeng Q."/>
            <person name="Koehrsen M."/>
            <person name="Haas B."/>
            <person name="Borodovsky M."/>
            <person name="Guigo R."/>
            <person name="Alvarado L."/>
            <person name="Berlin A."/>
            <person name="Bochicchio J."/>
            <person name="Borenstein D."/>
            <person name="Chapman S."/>
            <person name="Chen Z."/>
            <person name="Engels R."/>
            <person name="Freedman E."/>
            <person name="Gellesch M."/>
            <person name="Goldberg J."/>
            <person name="Griggs A."/>
            <person name="Gujja S."/>
            <person name="Heiman D."/>
            <person name="Hepburn T."/>
            <person name="Howarth C."/>
            <person name="Jen D."/>
            <person name="Larson L."/>
            <person name="Lewis B."/>
            <person name="Mehta T."/>
            <person name="Park D."/>
            <person name="Pearson M."/>
            <person name="Roberts A."/>
            <person name="Saif S."/>
            <person name="Shenoy N."/>
            <person name="Sisk P."/>
            <person name="Stolte C."/>
            <person name="Sykes S."/>
            <person name="Thomson T."/>
            <person name="Walk T."/>
            <person name="White J."/>
            <person name="Yandava C."/>
            <person name="Burger G."/>
            <person name="Gray M.W."/>
            <person name="Holland P.W.H."/>
            <person name="King N."/>
            <person name="Lang F.B.F."/>
            <person name="Roger A.J."/>
            <person name="Ruiz-Trillo I."/>
            <person name="Lander E."/>
            <person name="Nusbaum C."/>
        </authorList>
    </citation>
    <scope>NUCLEOTIDE SEQUENCE [LARGE SCALE GENOMIC DNA]</scope>
    <source>
        <strain evidence="3 4">DAOM BR117</strain>
    </source>
</reference>
<feature type="coiled-coil region" evidence="1">
    <location>
        <begin position="508"/>
        <end position="577"/>
    </location>
</feature>
<evidence type="ECO:0000313" key="4">
    <source>
        <dbReference type="Proteomes" id="UP000053201"/>
    </source>
</evidence>
<evidence type="ECO:0000256" key="1">
    <source>
        <dbReference type="SAM" id="Coils"/>
    </source>
</evidence>
<feature type="compositionally biased region" description="Basic and acidic residues" evidence="2">
    <location>
        <begin position="42"/>
        <end position="60"/>
    </location>
</feature>
<accession>A0A0L0H6R3</accession>
<dbReference type="InParanoid" id="A0A0L0H6R3"/>
<dbReference type="OrthoDB" id="10372393at2759"/>
<feature type="compositionally biased region" description="Polar residues" evidence="2">
    <location>
        <begin position="114"/>
        <end position="127"/>
    </location>
</feature>
<dbReference type="AlphaFoldDB" id="A0A0L0H6R3"/>
<dbReference type="Proteomes" id="UP000053201">
    <property type="component" value="Unassembled WGS sequence"/>
</dbReference>
<feature type="compositionally biased region" description="Basic and acidic residues" evidence="2">
    <location>
        <begin position="169"/>
        <end position="178"/>
    </location>
</feature>
<name>A0A0L0H6R3_SPIPD</name>
<evidence type="ECO:0000313" key="3">
    <source>
        <dbReference type="EMBL" id="KNC96654.1"/>
    </source>
</evidence>
<protein>
    <submittedName>
        <fullName evidence="3">Uncharacterized protein</fullName>
    </submittedName>
</protein>
<sequence length="593" mass="66367">MHHLGVDLPVSSAIGTVIAATFIALTLFRRSRRASQQPKSADSVESKRLNDHGDPIAEEHLKGHNFDDQNEAQVAVAAEPDIIPAIGTAGNHEILMEPVDADVECLETDVSTTLELSADESQSNESPAKNVDMNPEALTSSENILDDTESPSLDSKAVVDSTAANDGSTKSHDPKSFSERLEIDRAALQATIDIQSLAKVANLDNLTKLEREREELRVNMATIKEDIDTERSSLLPKFEELEQERERLRARLGEGNSIVPTPVVDSEKLRELERQRMELQTSAAHNPPAIPVFDTANLSKLEELERKRGELLSKAATEEPVASEVGLANLSKIEELERRRAEMRVSSGGPVPVSPILERANLSKFEELERKRTEMRSGLVNTQFAATPGANLEKLEKLERRRSQFGTQVSENRPVSSIILDVSKIAELEKRRAENVVESPSPIETEVFQKLPLNRKASLTDLEQSRIEARQRAEADRLAALQKAEQEAFEKAQRSSIADEERQKAIKLAEEERARELAQAEQEAFEKAKAAAERVQALEQARKQAEEEKIKEEERLREEASKKRAEAMRKFEEEQKLKNMSAEEREIYLSTKF</sequence>
<organism evidence="3 4">
    <name type="scientific">Spizellomyces punctatus (strain DAOM BR117)</name>
    <dbReference type="NCBI Taxonomy" id="645134"/>
    <lineage>
        <taxon>Eukaryota</taxon>
        <taxon>Fungi</taxon>
        <taxon>Fungi incertae sedis</taxon>
        <taxon>Chytridiomycota</taxon>
        <taxon>Chytridiomycota incertae sedis</taxon>
        <taxon>Chytridiomycetes</taxon>
        <taxon>Spizellomycetales</taxon>
        <taxon>Spizellomycetaceae</taxon>
        <taxon>Spizellomyces</taxon>
    </lineage>
</organism>
<feature type="region of interest" description="Disordered" evidence="2">
    <location>
        <begin position="34"/>
        <end position="60"/>
    </location>
</feature>
<dbReference type="EMBL" id="KQ257467">
    <property type="protein sequence ID" value="KNC96654.1"/>
    <property type="molecule type" value="Genomic_DNA"/>
</dbReference>
<proteinExistence type="predicted"/>